<accession>A0AAJ0LZV1</accession>
<keyword evidence="1" id="KW-0812">Transmembrane</keyword>
<dbReference type="RefSeq" id="XP_062719564.1">
    <property type="nucleotide sequence ID" value="XM_062863616.1"/>
</dbReference>
<keyword evidence="1" id="KW-1133">Transmembrane helix</keyword>
<keyword evidence="3" id="KW-1185">Reference proteome</keyword>
<keyword evidence="1" id="KW-0472">Membrane</keyword>
<sequence length="221" mass="24770">MPNLVTTCSCPAQCRLWTMSQARYHTHVGGYRTANELCHIPSHEFTWPRLPWTATNCPTIPHAHTLCRNRPGVGIQSPGAGWSPVTTLKTPTTRQLVKLLTWPNGRGWRHVVLLSPSNARVLDMNPWGDRTVQCTVQCSPRNTRSAFALSDFPTSSTAPLSLSDPSRLRPDRVQAHSTLISITAAAVLALLLWRLWRFTITPALYPDDPKELPYWIPFLGE</sequence>
<evidence type="ECO:0000313" key="3">
    <source>
        <dbReference type="Proteomes" id="UP001273166"/>
    </source>
</evidence>
<dbReference type="EMBL" id="JAUDZG010000006">
    <property type="protein sequence ID" value="KAK3303784.1"/>
    <property type="molecule type" value="Genomic_DNA"/>
</dbReference>
<organism evidence="2 3">
    <name type="scientific">Chaetomium strumarium</name>
    <dbReference type="NCBI Taxonomy" id="1170767"/>
    <lineage>
        <taxon>Eukaryota</taxon>
        <taxon>Fungi</taxon>
        <taxon>Dikarya</taxon>
        <taxon>Ascomycota</taxon>
        <taxon>Pezizomycotina</taxon>
        <taxon>Sordariomycetes</taxon>
        <taxon>Sordariomycetidae</taxon>
        <taxon>Sordariales</taxon>
        <taxon>Chaetomiaceae</taxon>
        <taxon>Chaetomium</taxon>
    </lineage>
</organism>
<comment type="caution">
    <text evidence="2">The sequence shown here is derived from an EMBL/GenBank/DDBJ whole genome shotgun (WGS) entry which is preliminary data.</text>
</comment>
<gene>
    <name evidence="2" type="ORF">B0T15DRAFT_284316</name>
</gene>
<evidence type="ECO:0000313" key="2">
    <source>
        <dbReference type="EMBL" id="KAK3303784.1"/>
    </source>
</evidence>
<dbReference type="Proteomes" id="UP001273166">
    <property type="component" value="Unassembled WGS sequence"/>
</dbReference>
<proteinExistence type="predicted"/>
<protein>
    <submittedName>
        <fullName evidence="2">Uncharacterized protein</fullName>
    </submittedName>
</protein>
<evidence type="ECO:0000256" key="1">
    <source>
        <dbReference type="SAM" id="Phobius"/>
    </source>
</evidence>
<reference evidence="2" key="2">
    <citation type="submission" date="2023-06" db="EMBL/GenBank/DDBJ databases">
        <authorList>
            <consortium name="Lawrence Berkeley National Laboratory"/>
            <person name="Mondo S.J."/>
            <person name="Hensen N."/>
            <person name="Bonometti L."/>
            <person name="Westerberg I."/>
            <person name="Brannstrom I.O."/>
            <person name="Guillou S."/>
            <person name="Cros-Aarteil S."/>
            <person name="Calhoun S."/>
            <person name="Haridas S."/>
            <person name="Kuo A."/>
            <person name="Pangilinan J."/>
            <person name="Riley R."/>
            <person name="Labutti K."/>
            <person name="Andreopoulos B."/>
            <person name="Lipzen A."/>
            <person name="Chen C."/>
            <person name="Yanf M."/>
            <person name="Daum C."/>
            <person name="Ng V."/>
            <person name="Clum A."/>
            <person name="Steindorff A."/>
            <person name="Ohm R."/>
            <person name="Martin F."/>
            <person name="Silar P."/>
            <person name="Natvig D."/>
            <person name="Lalanne C."/>
            <person name="Gautier V."/>
            <person name="Ament-Velasquez S.L."/>
            <person name="Kruys A."/>
            <person name="Hutchinson M.I."/>
            <person name="Powell A.J."/>
            <person name="Barry K."/>
            <person name="Miller A.N."/>
            <person name="Grigoriev I.V."/>
            <person name="Debuchy R."/>
            <person name="Gladieux P."/>
            <person name="Thoren M.H."/>
            <person name="Johannesson H."/>
        </authorList>
    </citation>
    <scope>NUCLEOTIDE SEQUENCE</scope>
    <source>
        <strain evidence="2">CBS 333.67</strain>
    </source>
</reference>
<reference evidence="2" key="1">
    <citation type="journal article" date="2023" name="Mol. Phylogenet. Evol.">
        <title>Genome-scale phylogeny and comparative genomics of the fungal order Sordariales.</title>
        <authorList>
            <person name="Hensen N."/>
            <person name="Bonometti L."/>
            <person name="Westerberg I."/>
            <person name="Brannstrom I.O."/>
            <person name="Guillou S."/>
            <person name="Cros-Aarteil S."/>
            <person name="Calhoun S."/>
            <person name="Haridas S."/>
            <person name="Kuo A."/>
            <person name="Mondo S."/>
            <person name="Pangilinan J."/>
            <person name="Riley R."/>
            <person name="LaButti K."/>
            <person name="Andreopoulos B."/>
            <person name="Lipzen A."/>
            <person name="Chen C."/>
            <person name="Yan M."/>
            <person name="Daum C."/>
            <person name="Ng V."/>
            <person name="Clum A."/>
            <person name="Steindorff A."/>
            <person name="Ohm R.A."/>
            <person name="Martin F."/>
            <person name="Silar P."/>
            <person name="Natvig D.O."/>
            <person name="Lalanne C."/>
            <person name="Gautier V."/>
            <person name="Ament-Velasquez S.L."/>
            <person name="Kruys A."/>
            <person name="Hutchinson M.I."/>
            <person name="Powell A.J."/>
            <person name="Barry K."/>
            <person name="Miller A.N."/>
            <person name="Grigoriev I.V."/>
            <person name="Debuchy R."/>
            <person name="Gladieux P."/>
            <person name="Hiltunen Thoren M."/>
            <person name="Johannesson H."/>
        </authorList>
    </citation>
    <scope>NUCLEOTIDE SEQUENCE</scope>
    <source>
        <strain evidence="2">CBS 333.67</strain>
    </source>
</reference>
<feature type="transmembrane region" description="Helical" evidence="1">
    <location>
        <begin position="177"/>
        <end position="196"/>
    </location>
</feature>
<dbReference type="GeneID" id="87882445"/>
<name>A0AAJ0LZV1_9PEZI</name>
<dbReference type="AlphaFoldDB" id="A0AAJ0LZV1"/>